<dbReference type="EMBL" id="CSAE01000274">
    <property type="protein sequence ID" value="COW00162.1"/>
    <property type="molecule type" value="Genomic_DNA"/>
</dbReference>
<accession>A0A045JT81</accession>
<evidence type="ECO:0000313" key="7">
    <source>
        <dbReference type="EMBL" id="COW00162.1"/>
    </source>
</evidence>
<dbReference type="CDD" id="cd02440">
    <property type="entry name" value="AdoMet_MTases"/>
    <property type="match status" value="1"/>
</dbReference>
<evidence type="ECO:0000313" key="5">
    <source>
        <dbReference type="EMBL" id="CLX08203.1"/>
    </source>
</evidence>
<dbReference type="SUPFAM" id="SSF53335">
    <property type="entry name" value="S-adenosyl-L-methionine-dependent methyltransferases"/>
    <property type="match status" value="1"/>
</dbReference>
<organism evidence="11 22">
    <name type="scientific">Mycobacterium tuberculosis</name>
    <dbReference type="NCBI Taxonomy" id="1773"/>
    <lineage>
        <taxon>Bacteria</taxon>
        <taxon>Bacillati</taxon>
        <taxon>Actinomycetota</taxon>
        <taxon>Actinomycetes</taxon>
        <taxon>Mycobacteriales</taxon>
        <taxon>Mycobacteriaceae</taxon>
        <taxon>Mycobacterium</taxon>
        <taxon>Mycobacterium tuberculosis complex</taxon>
    </lineage>
</organism>
<dbReference type="EMBL" id="CNGE01000314">
    <property type="protein sequence ID" value="CKS46908.1"/>
    <property type="molecule type" value="Genomic_DNA"/>
</dbReference>
<dbReference type="GO" id="GO:0032259">
    <property type="term" value="P:methylation"/>
    <property type="evidence" value="ECO:0007669"/>
    <property type="project" value="UniProtKB-KW"/>
</dbReference>
<dbReference type="EMBL" id="QTBD01000186">
    <property type="protein sequence ID" value="REQ49638.1"/>
    <property type="molecule type" value="Genomic_DNA"/>
</dbReference>
<dbReference type="SMR" id="A0A045JT81"/>
<keyword evidence="2" id="KW-0808">Transferase</keyword>
<dbReference type="GO" id="GO:0008168">
    <property type="term" value="F:methyltransferase activity"/>
    <property type="evidence" value="ECO:0007669"/>
    <property type="project" value="UniProtKB-KW"/>
</dbReference>
<evidence type="ECO:0000313" key="21">
    <source>
        <dbReference type="Proteomes" id="UP000050139"/>
    </source>
</evidence>
<evidence type="ECO:0000313" key="2">
    <source>
        <dbReference type="EMBL" id="CFE46456.1"/>
    </source>
</evidence>
<evidence type="ECO:0000313" key="3">
    <source>
        <dbReference type="EMBL" id="CKR72090.1"/>
    </source>
</evidence>
<evidence type="ECO:0000313" key="25">
    <source>
        <dbReference type="Proteomes" id="UP000671119"/>
    </source>
</evidence>
<evidence type="ECO:0000313" key="12">
    <source>
        <dbReference type="EMBL" id="REQ49638.1"/>
    </source>
</evidence>
<dbReference type="InterPro" id="IPR029063">
    <property type="entry name" value="SAM-dependent_MTases_sf"/>
</dbReference>
<reference evidence="11 22" key="4">
    <citation type="submission" date="2016-04" db="EMBL/GenBank/DDBJ databases">
        <authorList>
            <person name="Bigi M."/>
            <person name="Bigi F."/>
            <person name="Soria M.A."/>
        </authorList>
    </citation>
    <scope>NUCLEOTIDE SEQUENCE [LARGE SCALE GENOMIC DNA]</scope>
    <source>
        <strain evidence="11 22">6548</strain>
    </source>
</reference>
<dbReference type="EMBL" id="CHKL01000040">
    <property type="protein sequence ID" value="COV77100.1"/>
    <property type="molecule type" value="Genomic_DNA"/>
</dbReference>
<reference evidence="14 15" key="1">
    <citation type="submission" date="2015-03" db="EMBL/GenBank/DDBJ databases">
        <authorList>
            <consortium name="Pathogen Informatics"/>
        </authorList>
    </citation>
    <scope>NUCLEOTIDE SEQUENCE [LARGE SCALE GENOMIC DNA]</scope>
    <source>
        <strain evidence="4 19">Bir 172</strain>
        <strain evidence="3 20">Bir 187</strain>
        <strain evidence="8 16">G09801536</strain>
        <strain evidence="2 17">H09601792</strain>
        <strain evidence="14">K00500041</strain>
        <strain evidence="9 15">M09401471</strain>
        <strain evidence="6 18">P00601463</strain>
    </source>
</reference>
<dbReference type="Proteomes" id="UP000038802">
    <property type="component" value="Unassembled WGS sequence"/>
</dbReference>
<evidence type="ECO:0000313" key="8">
    <source>
        <dbReference type="EMBL" id="COW18900.1"/>
    </source>
</evidence>
<dbReference type="Proteomes" id="UP000671119">
    <property type="component" value="Unassembled WGS sequence"/>
</dbReference>
<evidence type="ECO:0000313" key="18">
    <source>
        <dbReference type="Proteomes" id="UP000048600"/>
    </source>
</evidence>
<dbReference type="PATRIC" id="fig|1773.211.peg.2968"/>
<evidence type="ECO:0000313" key="20">
    <source>
        <dbReference type="Proteomes" id="UP000049023"/>
    </source>
</evidence>
<feature type="domain" description="Methyltransferase" evidence="1">
    <location>
        <begin position="51"/>
        <end position="140"/>
    </location>
</feature>
<sequence>MSVQTDPALREHPNRVDWNARYERAGSAHAPFAPVPWLADVLRAGVPDGPVLELASGRSGTALALAAHGRQVTAIDVSDVALLQLDSEAVRRGVADRLNLVQADLGCWEPGETRFALVLSRLFWDAAIFHRACEAVMPGGVLAWESLALSGAEAGTASAKRRVKPGEPACLLPADFTVVHEGQGNCDSAPSRIMIARRSPLPGA</sequence>
<dbReference type="Proteomes" id="UP000189452">
    <property type="component" value="Chromosome"/>
</dbReference>
<dbReference type="EMBL" id="JAGIZI010000007">
    <property type="protein sequence ID" value="MBP0682734.1"/>
    <property type="molecule type" value="Genomic_DNA"/>
</dbReference>
<reference evidence="11 22" key="6">
    <citation type="submission" date="2017-02" db="EMBL/GenBank/DDBJ databases">
        <title>Protein polymorphisms may explain contrasting epidemiological fitness of two variants of a multidrug-resistant Mycobacterium tuberculosis strain.</title>
        <authorList>
            <person name="Bigi M.M."/>
            <person name="Lopez B."/>
            <person name="Blanco F.C."/>
            <person name="Sasiain M.C."/>
            <person name="De La Barrera S."/>
            <person name="Ritacco V."/>
            <person name="Bigi F."/>
            <person name="Soria M.A."/>
        </authorList>
    </citation>
    <scope>NUCLEOTIDE SEQUENCE [LARGE SCALE GENOMIC DNA]</scope>
    <source>
        <strain evidence="11 22">6548</strain>
    </source>
</reference>
<reference evidence="13 24" key="8">
    <citation type="submission" date="2018-08" db="EMBL/GenBank/DDBJ databases">
        <authorList>
            <person name="Fokvardsen B D."/>
            <person name="Norman A."/>
        </authorList>
    </citation>
    <scope>NUCLEOTIDE SEQUENCE [LARGE SCALE GENOMIC DNA]</scope>
    <source>
        <strain evidence="13 24">DKC2</strain>
    </source>
</reference>
<reference evidence="7" key="3">
    <citation type="submission" date="2015-03" db="EMBL/GenBank/DDBJ databases">
        <authorList>
            <person name="Murphy D."/>
        </authorList>
    </citation>
    <scope>NUCLEOTIDE SEQUENCE [LARGE SCALE GENOMIC DNA]</scope>
    <source>
        <strain evidence="7">K00500041</strain>
    </source>
</reference>
<dbReference type="Gene3D" id="3.40.50.150">
    <property type="entry name" value="Vaccinia Virus protein VP39"/>
    <property type="match status" value="1"/>
</dbReference>
<reference evidence="10 25" key="9">
    <citation type="submission" date="2021-03" db="EMBL/GenBank/DDBJ databases">
        <title>Whole Genome Sequencing of Mycobacterium tuberculosis clinical isolates from Arunachal Pradesh, India.</title>
        <authorList>
            <person name="Singh S."/>
            <person name="Mudliar S.R."/>
            <person name="Kulsum U."/>
            <person name="Rufai S.B."/>
            <person name="Singh P.K."/>
            <person name="Umpo M."/>
            <person name="Nyori M."/>
        </authorList>
    </citation>
    <scope>NUCLEOTIDE SEQUENCE [LARGE SCALE GENOMIC DNA]</scope>
    <source>
        <strain evidence="10 25">OMICS/BPL/0142/20/SP</strain>
    </source>
</reference>
<evidence type="ECO:0000313" key="13">
    <source>
        <dbReference type="EMBL" id="VCU51621.1"/>
    </source>
</evidence>
<evidence type="ECO:0000313" key="16">
    <source>
        <dbReference type="Proteomes" id="UP000045842"/>
    </source>
</evidence>
<dbReference type="EMBL" id="LR027516">
    <property type="protein sequence ID" value="VCU51621.1"/>
    <property type="molecule type" value="Genomic_DNA"/>
</dbReference>
<evidence type="ECO:0000313" key="10">
    <source>
        <dbReference type="EMBL" id="MBP0682734.1"/>
    </source>
</evidence>
<dbReference type="EMBL" id="CNFU01000379">
    <property type="protein sequence ID" value="CKR72090.1"/>
    <property type="molecule type" value="Genomic_DNA"/>
</dbReference>
<dbReference type="Proteomes" id="UP000049023">
    <property type="component" value="Unassembled WGS sequence"/>
</dbReference>
<protein>
    <submittedName>
        <fullName evidence="5 10">Methyltransferase</fullName>
    </submittedName>
    <submittedName>
        <fullName evidence="11">Methyltransferase domain protein</fullName>
    </submittedName>
    <submittedName>
        <fullName evidence="2">Putative methyltransferase</fullName>
    </submittedName>
</protein>
<dbReference type="Proteomes" id="UP000044938">
    <property type="component" value="Unassembled WGS sequence"/>
</dbReference>
<gene>
    <name evidence="11" type="ORF">A4S10_03472</name>
    <name evidence="13" type="ORF">DKC2_3529</name>
    <name evidence="12" type="ORF">DSJ38_16020</name>
    <name evidence="8" type="ORF">ERS007679_03330</name>
    <name evidence="2" type="ORF">ERS007688_00188</name>
    <name evidence="7" type="ORF">ERS007703_02495</name>
    <name evidence="9" type="ORF">ERS007720_03039</name>
    <name evidence="6" type="ORF">ERS007741_00620</name>
    <name evidence="4" type="ORF">ERS027646_01915</name>
    <name evidence="3" type="ORF">ERS027661_01976</name>
    <name evidence="5" type="ORF">ERS094118_03977</name>
    <name evidence="10" type="ORF">J8J21_06290</name>
</gene>
<dbReference type="Proteomes" id="UP000300237">
    <property type="component" value="Chromosome"/>
</dbReference>
<dbReference type="EMBL" id="CSAD01000590">
    <property type="protein sequence ID" value="COW18900.1"/>
    <property type="molecule type" value="Genomic_DNA"/>
</dbReference>
<dbReference type="RefSeq" id="WP_003417288.1">
    <property type="nucleotide sequence ID" value="NZ_AP017901.1"/>
</dbReference>
<dbReference type="AlphaFoldDB" id="A0A045JT81"/>
<dbReference type="InterPro" id="IPR041698">
    <property type="entry name" value="Methyltransf_25"/>
</dbReference>
<reference evidence="5 21" key="2">
    <citation type="submission" date="2015-03" db="EMBL/GenBank/DDBJ databases">
        <authorList>
            <consortium name="Pathogen Informatics"/>
            <person name="Murphy D."/>
        </authorList>
    </citation>
    <scope>NUCLEOTIDE SEQUENCE [LARGE SCALE GENOMIC DNA]</scope>
    <source>
        <strain evidence="5 21">0268S</strain>
    </source>
</reference>
<dbReference type="EMBL" id="CFOH01000014">
    <property type="protein sequence ID" value="CFE46456.1"/>
    <property type="molecule type" value="Genomic_DNA"/>
</dbReference>
<proteinExistence type="predicted"/>
<evidence type="ECO:0000313" key="4">
    <source>
        <dbReference type="EMBL" id="CKS46908.1"/>
    </source>
</evidence>
<evidence type="ECO:0000313" key="17">
    <source>
        <dbReference type="Proteomes" id="UP000046947"/>
    </source>
</evidence>
<evidence type="ECO:0000313" key="15">
    <source>
        <dbReference type="Proteomes" id="UP000044938"/>
    </source>
</evidence>
<dbReference type="EMBL" id="COPH01000047">
    <property type="protein sequence ID" value="CLX08203.1"/>
    <property type="molecule type" value="Genomic_DNA"/>
</dbReference>
<keyword evidence="11" id="KW-0489">Methyltransferase</keyword>
<reference evidence="12 23" key="5">
    <citation type="journal article" date="2017" name="N. Engl. J. Med.">
        <title>Transmission of Extensively Drug-Resistant Tuberculosis in South Africa.</title>
        <authorList>
            <person name="Shah N.S."/>
            <person name="Auld S.C."/>
            <person name="Brust J.C."/>
            <person name="Mathema B."/>
            <person name="Ismail N."/>
            <person name="Moodley P."/>
            <person name="Mlisana K."/>
            <person name="Allana S."/>
            <person name="Campbell A."/>
            <person name="Mthiyane T."/>
            <person name="Morris N."/>
            <person name="Mpangase P."/>
            <person name="van der Meulen H."/>
            <person name="Omar S.V."/>
            <person name="Brown T.S."/>
            <person name="Narechania A."/>
            <person name="Shaskina E."/>
            <person name="Kapwata T."/>
            <person name="Kreiswirth B."/>
            <person name="Gandhi N.R."/>
        </authorList>
    </citation>
    <scope>NUCLEOTIDE SEQUENCE [LARGE SCALE GENOMIC DNA]</scope>
    <source>
        <strain evidence="12 23">32301_S10</strain>
    </source>
</reference>
<name>A0A045JT81_MYCTX</name>
<evidence type="ECO:0000313" key="23">
    <source>
        <dbReference type="Proteomes" id="UP000256381"/>
    </source>
</evidence>
<dbReference type="Proteomes" id="UP000050139">
    <property type="component" value="Unassembled WGS sequence"/>
</dbReference>
<dbReference type="Pfam" id="PF13649">
    <property type="entry name" value="Methyltransf_25"/>
    <property type="match status" value="1"/>
</dbReference>
<dbReference type="Proteomes" id="UP000048948">
    <property type="component" value="Unassembled WGS sequence"/>
</dbReference>
<dbReference type="EMBL" id="CSAJ01000447">
    <property type="protein sequence ID" value="COW66259.1"/>
    <property type="molecule type" value="Genomic_DNA"/>
</dbReference>
<dbReference type="Proteomes" id="UP000048600">
    <property type="component" value="Unassembled WGS sequence"/>
</dbReference>
<evidence type="ECO:0000313" key="14">
    <source>
        <dbReference type="Proteomes" id="UP000038802"/>
    </source>
</evidence>
<dbReference type="Proteomes" id="UP000046947">
    <property type="component" value="Unassembled WGS sequence"/>
</dbReference>
<evidence type="ECO:0000313" key="22">
    <source>
        <dbReference type="Proteomes" id="UP000189452"/>
    </source>
</evidence>
<dbReference type="Proteomes" id="UP000045842">
    <property type="component" value="Unassembled WGS sequence"/>
</dbReference>
<evidence type="ECO:0000259" key="1">
    <source>
        <dbReference type="Pfam" id="PF13649"/>
    </source>
</evidence>
<evidence type="ECO:0000313" key="24">
    <source>
        <dbReference type="Proteomes" id="UP000300237"/>
    </source>
</evidence>
<dbReference type="OMA" id="CKFRDRR"/>
<dbReference type="Proteomes" id="UP000256381">
    <property type="component" value="Unassembled WGS sequence"/>
</dbReference>
<evidence type="ECO:0000313" key="11">
    <source>
        <dbReference type="EMBL" id="OMH61282.1"/>
    </source>
</evidence>
<evidence type="ECO:0000313" key="9">
    <source>
        <dbReference type="EMBL" id="COW66259.1"/>
    </source>
</evidence>
<reference evidence="12" key="7">
    <citation type="submission" date="2018-07" db="EMBL/GenBank/DDBJ databases">
        <authorList>
            <person name="Shah S."/>
            <person name="Brown T."/>
            <person name="Auld S."/>
            <person name="Bratton K."/>
            <person name="Narechania A."/>
            <person name="Mathema B."/>
            <person name="Gandhi N."/>
        </authorList>
    </citation>
    <scope>NUCLEOTIDE SEQUENCE</scope>
    <source>
        <strain evidence="12">32301_S10</strain>
    </source>
</reference>
<dbReference type="STRING" id="115862.BBG46_17315"/>
<evidence type="ECO:0000313" key="6">
    <source>
        <dbReference type="EMBL" id="COV77100.1"/>
    </source>
</evidence>
<dbReference type="EMBL" id="LWDQ01000001">
    <property type="protein sequence ID" value="OMH61282.1"/>
    <property type="molecule type" value="Genomic_DNA"/>
</dbReference>
<evidence type="ECO:0000313" key="19">
    <source>
        <dbReference type="Proteomes" id="UP000048948"/>
    </source>
</evidence>